<dbReference type="PANTHER" id="PTHR24260:SF132">
    <property type="entry name" value="PEPTIDASE S1 DOMAIN-CONTAINING PROTEIN"/>
    <property type="match status" value="1"/>
</dbReference>
<dbReference type="PROSITE" id="PS50240">
    <property type="entry name" value="TRYPSIN_DOM"/>
    <property type="match status" value="1"/>
</dbReference>
<protein>
    <submittedName>
        <fullName evidence="2">Peptidase S1 domain-containing protein</fullName>
    </submittedName>
</protein>
<dbReference type="EMBL" id="BLLF01004708">
    <property type="protein sequence ID" value="GFH30108.1"/>
    <property type="molecule type" value="Genomic_DNA"/>
</dbReference>
<dbReference type="Proteomes" id="UP000485058">
    <property type="component" value="Unassembled WGS sequence"/>
</dbReference>
<dbReference type="PROSITE" id="PS00135">
    <property type="entry name" value="TRYPSIN_SER"/>
    <property type="match status" value="1"/>
</dbReference>
<proteinExistence type="predicted"/>
<dbReference type="InterPro" id="IPR009003">
    <property type="entry name" value="Peptidase_S1_PA"/>
</dbReference>
<feature type="domain" description="Peptidase S1" evidence="1">
    <location>
        <begin position="1"/>
        <end position="134"/>
    </location>
</feature>
<accession>A0A6A0ABR6</accession>
<dbReference type="GO" id="GO:0006508">
    <property type="term" value="P:proteolysis"/>
    <property type="evidence" value="ECO:0007669"/>
    <property type="project" value="InterPro"/>
</dbReference>
<dbReference type="InterPro" id="IPR043504">
    <property type="entry name" value="Peptidase_S1_PA_chymotrypsin"/>
</dbReference>
<name>A0A6A0ABR6_HAELA</name>
<feature type="non-terminal residue" evidence="2">
    <location>
        <position position="1"/>
    </location>
</feature>
<reference evidence="2 3" key="1">
    <citation type="submission" date="2020-02" db="EMBL/GenBank/DDBJ databases">
        <title>Draft genome sequence of Haematococcus lacustris strain NIES-144.</title>
        <authorList>
            <person name="Morimoto D."/>
            <person name="Nakagawa S."/>
            <person name="Yoshida T."/>
            <person name="Sawayama S."/>
        </authorList>
    </citation>
    <scope>NUCLEOTIDE SEQUENCE [LARGE SCALE GENOMIC DNA]</scope>
    <source>
        <strain evidence="2 3">NIES-144</strain>
    </source>
</reference>
<dbReference type="AlphaFoldDB" id="A0A6A0ABR6"/>
<evidence type="ECO:0000259" key="1">
    <source>
        <dbReference type="PROSITE" id="PS50240"/>
    </source>
</evidence>
<keyword evidence="3" id="KW-1185">Reference proteome</keyword>
<sequence length="134" mass="14226">MGAPLGQGPRTSSSGSKYLPYHAWRQLDSNDADQSVFEGMQLTVAGWGATSAGTLSNALMQGNVQPLAHDKCIEMFKPWDSKITPRMICTTGNTCAGDSGGPLLLPANLQQQAASSSWLLVGHTSFGFPREKGQ</sequence>
<dbReference type="PANTHER" id="PTHR24260">
    <property type="match status" value="1"/>
</dbReference>
<dbReference type="GO" id="GO:0004252">
    <property type="term" value="F:serine-type endopeptidase activity"/>
    <property type="evidence" value="ECO:0007669"/>
    <property type="project" value="InterPro"/>
</dbReference>
<dbReference type="InterPro" id="IPR033116">
    <property type="entry name" value="TRYPSIN_SER"/>
</dbReference>
<dbReference type="Pfam" id="PF00089">
    <property type="entry name" value="Trypsin"/>
    <property type="match status" value="1"/>
</dbReference>
<dbReference type="Gene3D" id="2.40.10.10">
    <property type="entry name" value="Trypsin-like serine proteases"/>
    <property type="match status" value="1"/>
</dbReference>
<feature type="non-terminal residue" evidence="2">
    <location>
        <position position="134"/>
    </location>
</feature>
<evidence type="ECO:0000313" key="3">
    <source>
        <dbReference type="Proteomes" id="UP000485058"/>
    </source>
</evidence>
<dbReference type="InterPro" id="IPR001254">
    <property type="entry name" value="Trypsin_dom"/>
</dbReference>
<gene>
    <name evidence="2" type="ORF">HaLaN_28893</name>
</gene>
<organism evidence="2 3">
    <name type="scientific">Haematococcus lacustris</name>
    <name type="common">Green alga</name>
    <name type="synonym">Haematococcus pluvialis</name>
    <dbReference type="NCBI Taxonomy" id="44745"/>
    <lineage>
        <taxon>Eukaryota</taxon>
        <taxon>Viridiplantae</taxon>
        <taxon>Chlorophyta</taxon>
        <taxon>core chlorophytes</taxon>
        <taxon>Chlorophyceae</taxon>
        <taxon>CS clade</taxon>
        <taxon>Chlamydomonadales</taxon>
        <taxon>Haematococcaceae</taxon>
        <taxon>Haematococcus</taxon>
    </lineage>
</organism>
<dbReference type="SUPFAM" id="SSF50494">
    <property type="entry name" value="Trypsin-like serine proteases"/>
    <property type="match status" value="1"/>
</dbReference>
<dbReference type="InterPro" id="IPR051333">
    <property type="entry name" value="CLIP_Serine_Protease"/>
</dbReference>
<evidence type="ECO:0000313" key="2">
    <source>
        <dbReference type="EMBL" id="GFH30108.1"/>
    </source>
</evidence>
<comment type="caution">
    <text evidence="2">The sequence shown here is derived from an EMBL/GenBank/DDBJ whole genome shotgun (WGS) entry which is preliminary data.</text>
</comment>